<name>A0AAV2IAY1_LYMST</name>
<evidence type="ECO:0000256" key="1">
    <source>
        <dbReference type="SAM" id="MobiDB-lite"/>
    </source>
</evidence>
<organism evidence="2 3">
    <name type="scientific">Lymnaea stagnalis</name>
    <name type="common">Great pond snail</name>
    <name type="synonym">Helix stagnalis</name>
    <dbReference type="NCBI Taxonomy" id="6523"/>
    <lineage>
        <taxon>Eukaryota</taxon>
        <taxon>Metazoa</taxon>
        <taxon>Spiralia</taxon>
        <taxon>Lophotrochozoa</taxon>
        <taxon>Mollusca</taxon>
        <taxon>Gastropoda</taxon>
        <taxon>Heterobranchia</taxon>
        <taxon>Euthyneura</taxon>
        <taxon>Panpulmonata</taxon>
        <taxon>Hygrophila</taxon>
        <taxon>Lymnaeoidea</taxon>
        <taxon>Lymnaeidae</taxon>
        <taxon>Lymnaea</taxon>
    </lineage>
</organism>
<keyword evidence="3" id="KW-1185">Reference proteome</keyword>
<evidence type="ECO:0000313" key="3">
    <source>
        <dbReference type="Proteomes" id="UP001497497"/>
    </source>
</evidence>
<proteinExistence type="predicted"/>
<reference evidence="2 3" key="1">
    <citation type="submission" date="2024-04" db="EMBL/GenBank/DDBJ databases">
        <authorList>
            <consortium name="Genoscope - CEA"/>
            <person name="William W."/>
        </authorList>
    </citation>
    <scope>NUCLEOTIDE SEQUENCE [LARGE SCALE GENOMIC DNA]</scope>
</reference>
<feature type="compositionally biased region" description="Basic and acidic residues" evidence="1">
    <location>
        <begin position="1"/>
        <end position="56"/>
    </location>
</feature>
<feature type="compositionally biased region" description="Basic and acidic residues" evidence="1">
    <location>
        <begin position="69"/>
        <end position="82"/>
    </location>
</feature>
<evidence type="ECO:0000313" key="2">
    <source>
        <dbReference type="EMBL" id="CAL1542993.1"/>
    </source>
</evidence>
<feature type="non-terminal residue" evidence="2">
    <location>
        <position position="1"/>
    </location>
</feature>
<sequence>ERKGKGDRDERRDDRRAGGGDGWKKKEIEVRKFEKPQEKKIDTAKNKSGVEGKKESNQTCGKEVQGQDTAKEDRIKEEEKSGQTESSDGKAGCVKSQTDSHSRRSTPDPKEEYDGRGDNTDPDDKKRKRKDRPERQIYIPRKALERQRQGSPHTGETPKDKPKETS</sequence>
<accession>A0AAV2IAY1</accession>
<comment type="caution">
    <text evidence="2">The sequence shown here is derived from an EMBL/GenBank/DDBJ whole genome shotgun (WGS) entry which is preliminary data.</text>
</comment>
<feature type="compositionally biased region" description="Basic and acidic residues" evidence="1">
    <location>
        <begin position="98"/>
        <end position="135"/>
    </location>
</feature>
<protein>
    <submittedName>
        <fullName evidence="2">Uncharacterized protein</fullName>
    </submittedName>
</protein>
<dbReference type="EMBL" id="CAXITT010000518">
    <property type="protein sequence ID" value="CAL1542993.1"/>
    <property type="molecule type" value="Genomic_DNA"/>
</dbReference>
<gene>
    <name evidence="2" type="ORF">GSLYS_00016527001</name>
</gene>
<feature type="region of interest" description="Disordered" evidence="1">
    <location>
        <begin position="1"/>
        <end position="166"/>
    </location>
</feature>
<feature type="compositionally biased region" description="Basic and acidic residues" evidence="1">
    <location>
        <begin position="156"/>
        <end position="166"/>
    </location>
</feature>
<dbReference type="Proteomes" id="UP001497497">
    <property type="component" value="Unassembled WGS sequence"/>
</dbReference>
<dbReference type="AlphaFoldDB" id="A0AAV2IAY1"/>